<keyword evidence="2" id="KW-1185">Reference proteome</keyword>
<organism evidence="1 2">
    <name type="scientific">Eretmocerus hayati</name>
    <dbReference type="NCBI Taxonomy" id="131215"/>
    <lineage>
        <taxon>Eukaryota</taxon>
        <taxon>Metazoa</taxon>
        <taxon>Ecdysozoa</taxon>
        <taxon>Arthropoda</taxon>
        <taxon>Hexapoda</taxon>
        <taxon>Insecta</taxon>
        <taxon>Pterygota</taxon>
        <taxon>Neoptera</taxon>
        <taxon>Endopterygota</taxon>
        <taxon>Hymenoptera</taxon>
        <taxon>Apocrita</taxon>
        <taxon>Proctotrupomorpha</taxon>
        <taxon>Chalcidoidea</taxon>
        <taxon>Aphelinidae</taxon>
        <taxon>Aphelininae</taxon>
        <taxon>Eretmocerus</taxon>
    </lineage>
</organism>
<proteinExistence type="predicted"/>
<evidence type="ECO:0000313" key="2">
    <source>
        <dbReference type="Proteomes" id="UP001239111"/>
    </source>
</evidence>
<dbReference type="Proteomes" id="UP001239111">
    <property type="component" value="Chromosome 2"/>
</dbReference>
<comment type="caution">
    <text evidence="1">The sequence shown here is derived from an EMBL/GenBank/DDBJ whole genome shotgun (WGS) entry which is preliminary data.</text>
</comment>
<accession>A0ACC2PA57</accession>
<gene>
    <name evidence="1" type="ORF">QAD02_015523</name>
</gene>
<name>A0ACC2PA57_9HYME</name>
<dbReference type="EMBL" id="CM056742">
    <property type="protein sequence ID" value="KAJ8679736.1"/>
    <property type="molecule type" value="Genomic_DNA"/>
</dbReference>
<protein>
    <submittedName>
        <fullName evidence="1">Uncharacterized protein</fullName>
    </submittedName>
</protein>
<reference evidence="1" key="1">
    <citation type="submission" date="2023-04" db="EMBL/GenBank/DDBJ databases">
        <title>A chromosome-level genome assembly of the parasitoid wasp Eretmocerus hayati.</title>
        <authorList>
            <person name="Zhong Y."/>
            <person name="Liu S."/>
            <person name="Liu Y."/>
        </authorList>
    </citation>
    <scope>NUCLEOTIDE SEQUENCE</scope>
    <source>
        <strain evidence="1">ZJU_SS_LIU_2023</strain>
    </source>
</reference>
<evidence type="ECO:0000313" key="1">
    <source>
        <dbReference type="EMBL" id="KAJ8679736.1"/>
    </source>
</evidence>
<sequence>MVNKKPWLQLGTRQKRNRCDQWLCGVIKKSEIDTLGQWEAQPVGEPVAAVIQPSPDECQIANDSVNITRQVDEHDSRARFEDEVVPAPISDPQNTNEDEDDESDWTSDEEDDGSENFLNELKERRKFEDKLAEVLDHSVPREKCEALLKLLREQGGKFESLPVRISTLRKSSRIKVPIRECLPGKYVHYGLRKCLEEEIARHGLEHGELLEMDLNIDGLKLKRTSTEELWPILGRLVIRGRKTKPFIIGVYYGRRKPKSVKSYLKDLAESANNCHYSFKLRNIIADNPARSYIKCCG</sequence>